<protein>
    <recommendedName>
        <fullName evidence="3">Endonuclease/exonuclease/phosphatase domain-containing protein</fullName>
    </recommendedName>
</protein>
<accession>A0A067PN82</accession>
<organism evidence="1 2">
    <name type="scientific">Jaapia argillacea MUCL 33604</name>
    <dbReference type="NCBI Taxonomy" id="933084"/>
    <lineage>
        <taxon>Eukaryota</taxon>
        <taxon>Fungi</taxon>
        <taxon>Dikarya</taxon>
        <taxon>Basidiomycota</taxon>
        <taxon>Agaricomycotina</taxon>
        <taxon>Agaricomycetes</taxon>
        <taxon>Agaricomycetidae</taxon>
        <taxon>Jaapiales</taxon>
        <taxon>Jaapiaceae</taxon>
        <taxon>Jaapia</taxon>
    </lineage>
</organism>
<gene>
    <name evidence="1" type="ORF">JAAARDRAFT_138253</name>
</gene>
<evidence type="ECO:0000313" key="1">
    <source>
        <dbReference type="EMBL" id="KDQ52757.1"/>
    </source>
</evidence>
<name>A0A067PN82_9AGAM</name>
<dbReference type="AlphaFoldDB" id="A0A067PN82"/>
<reference evidence="2" key="1">
    <citation type="journal article" date="2014" name="Proc. Natl. Acad. Sci. U.S.A.">
        <title>Extensive sampling of basidiomycete genomes demonstrates inadequacy of the white-rot/brown-rot paradigm for wood decay fungi.</title>
        <authorList>
            <person name="Riley R."/>
            <person name="Salamov A.A."/>
            <person name="Brown D.W."/>
            <person name="Nagy L.G."/>
            <person name="Floudas D."/>
            <person name="Held B.W."/>
            <person name="Levasseur A."/>
            <person name="Lombard V."/>
            <person name="Morin E."/>
            <person name="Otillar R."/>
            <person name="Lindquist E.A."/>
            <person name="Sun H."/>
            <person name="LaButti K.M."/>
            <person name="Schmutz J."/>
            <person name="Jabbour D."/>
            <person name="Luo H."/>
            <person name="Baker S.E."/>
            <person name="Pisabarro A.G."/>
            <person name="Walton J.D."/>
            <person name="Blanchette R.A."/>
            <person name="Henrissat B."/>
            <person name="Martin F."/>
            <person name="Cullen D."/>
            <person name="Hibbett D.S."/>
            <person name="Grigoriev I.V."/>
        </authorList>
    </citation>
    <scope>NUCLEOTIDE SEQUENCE [LARGE SCALE GENOMIC DNA]</scope>
    <source>
        <strain evidence="2">MUCL 33604</strain>
    </source>
</reference>
<feature type="non-terminal residue" evidence="1">
    <location>
        <position position="170"/>
    </location>
</feature>
<dbReference type="OrthoDB" id="3261136at2759"/>
<dbReference type="STRING" id="933084.A0A067PN82"/>
<dbReference type="Proteomes" id="UP000027265">
    <property type="component" value="Unassembled WGS sequence"/>
</dbReference>
<evidence type="ECO:0000313" key="2">
    <source>
        <dbReference type="Proteomes" id="UP000027265"/>
    </source>
</evidence>
<dbReference type="HOGENOM" id="CLU_115679_0_0_1"/>
<proteinExistence type="predicted"/>
<dbReference type="EMBL" id="KL197738">
    <property type="protein sequence ID" value="KDQ52757.1"/>
    <property type="molecule type" value="Genomic_DNA"/>
</dbReference>
<evidence type="ECO:0008006" key="3">
    <source>
        <dbReference type="Google" id="ProtNLM"/>
    </source>
</evidence>
<sequence length="170" mass="19485">MYQLLPKDVPTLRHWTSGNWTRPDNVFGSCNLEEMLISCAAVPHLRGPGTDHVPIQTVFDLTLLRKVPPPSYNFCMTDWKKFREHLTIALQTIPTPSLITNKEQLAQAALDLTTTVQNVMKEVVPMNKPCPHSRRWWTKSLSDLRTETNKLSNISYQFRTVADHPSHAEH</sequence>
<dbReference type="InParanoid" id="A0A067PN82"/>
<keyword evidence="2" id="KW-1185">Reference proteome</keyword>